<gene>
    <name evidence="6" type="ORF">M409DRAFT_16259</name>
</gene>
<evidence type="ECO:0000313" key="6">
    <source>
        <dbReference type="EMBL" id="KAF2173988.1"/>
    </source>
</evidence>
<keyword evidence="4" id="KW-0456">Lyase</keyword>
<evidence type="ECO:0000259" key="5">
    <source>
        <dbReference type="PROSITE" id="PS51891"/>
    </source>
</evidence>
<evidence type="ECO:0000313" key="7">
    <source>
        <dbReference type="Proteomes" id="UP000799537"/>
    </source>
</evidence>
<evidence type="ECO:0000256" key="3">
    <source>
        <dbReference type="ARBA" id="ARBA00022833"/>
    </source>
</evidence>
<proteinExistence type="inferred from homology"/>
<accession>A0A6A6D6D4</accession>
<evidence type="ECO:0000256" key="2">
    <source>
        <dbReference type="ARBA" id="ARBA00022723"/>
    </source>
</evidence>
<dbReference type="Pfam" id="PF04828">
    <property type="entry name" value="GFA"/>
    <property type="match status" value="1"/>
</dbReference>
<dbReference type="GO" id="GO:0016846">
    <property type="term" value="F:carbon-sulfur lyase activity"/>
    <property type="evidence" value="ECO:0007669"/>
    <property type="project" value="InterPro"/>
</dbReference>
<evidence type="ECO:0000256" key="1">
    <source>
        <dbReference type="ARBA" id="ARBA00005495"/>
    </source>
</evidence>
<keyword evidence="3" id="KW-0862">Zinc</keyword>
<evidence type="ECO:0000256" key="4">
    <source>
        <dbReference type="ARBA" id="ARBA00023239"/>
    </source>
</evidence>
<dbReference type="SUPFAM" id="SSF51316">
    <property type="entry name" value="Mss4-like"/>
    <property type="match status" value="1"/>
</dbReference>
<dbReference type="AlphaFoldDB" id="A0A6A6D6D4"/>
<keyword evidence="7" id="KW-1185">Reference proteome</keyword>
<comment type="similarity">
    <text evidence="1">Belongs to the Gfa family.</text>
</comment>
<dbReference type="PROSITE" id="PS51891">
    <property type="entry name" value="CENP_V_GFA"/>
    <property type="match status" value="1"/>
</dbReference>
<dbReference type="EMBL" id="ML993579">
    <property type="protein sequence ID" value="KAF2173988.1"/>
    <property type="molecule type" value="Genomic_DNA"/>
</dbReference>
<dbReference type="RefSeq" id="XP_033674877.1">
    <property type="nucleotide sequence ID" value="XM_033803553.1"/>
</dbReference>
<feature type="domain" description="CENP-V/GFA" evidence="5">
    <location>
        <begin position="8"/>
        <end position="127"/>
    </location>
</feature>
<dbReference type="PANTHER" id="PTHR33337:SF33">
    <property type="entry name" value="CENP-V_GFA DOMAIN-CONTAINING PROTEIN"/>
    <property type="match status" value="1"/>
</dbReference>
<keyword evidence="2" id="KW-0479">Metal-binding</keyword>
<dbReference type="PANTHER" id="PTHR33337">
    <property type="entry name" value="GFA DOMAIN-CONTAINING PROTEIN"/>
    <property type="match status" value="1"/>
</dbReference>
<organism evidence="6 7">
    <name type="scientific">Zasmidium cellare ATCC 36951</name>
    <dbReference type="NCBI Taxonomy" id="1080233"/>
    <lineage>
        <taxon>Eukaryota</taxon>
        <taxon>Fungi</taxon>
        <taxon>Dikarya</taxon>
        <taxon>Ascomycota</taxon>
        <taxon>Pezizomycotina</taxon>
        <taxon>Dothideomycetes</taxon>
        <taxon>Dothideomycetidae</taxon>
        <taxon>Mycosphaerellales</taxon>
        <taxon>Mycosphaerellaceae</taxon>
        <taxon>Zasmidium</taxon>
    </lineage>
</organism>
<dbReference type="InterPro" id="IPR011057">
    <property type="entry name" value="Mss4-like_sf"/>
</dbReference>
<sequence length="190" mass="22175">MSPIKFPIQGSCGCGHVRYQLHRRPIFTQCCHCQQCQREAGSAFAINALIEANELTTAEELEHIIMPSESGHGQAIARCPRCRVALWSYYSDHGPHLKFLRVATLDRGSKAIEELLRPEAFIFIKYKMQWNELPEYAHAEGRVFDEYYDERKMYSEEAYARFQAVELKGEEWRSKGRQWDDLGEVEDLRR</sequence>
<protein>
    <recommendedName>
        <fullName evidence="5">CENP-V/GFA domain-containing protein</fullName>
    </recommendedName>
</protein>
<reference evidence="6" key="1">
    <citation type="journal article" date="2020" name="Stud. Mycol.">
        <title>101 Dothideomycetes genomes: a test case for predicting lifestyles and emergence of pathogens.</title>
        <authorList>
            <person name="Haridas S."/>
            <person name="Albert R."/>
            <person name="Binder M."/>
            <person name="Bloem J."/>
            <person name="Labutti K."/>
            <person name="Salamov A."/>
            <person name="Andreopoulos B."/>
            <person name="Baker S."/>
            <person name="Barry K."/>
            <person name="Bills G."/>
            <person name="Bluhm B."/>
            <person name="Cannon C."/>
            <person name="Castanera R."/>
            <person name="Culley D."/>
            <person name="Daum C."/>
            <person name="Ezra D."/>
            <person name="Gonzalez J."/>
            <person name="Henrissat B."/>
            <person name="Kuo A."/>
            <person name="Liang C."/>
            <person name="Lipzen A."/>
            <person name="Lutzoni F."/>
            <person name="Magnuson J."/>
            <person name="Mondo S."/>
            <person name="Nolan M."/>
            <person name="Ohm R."/>
            <person name="Pangilinan J."/>
            <person name="Park H.-J."/>
            <person name="Ramirez L."/>
            <person name="Alfaro M."/>
            <person name="Sun H."/>
            <person name="Tritt A."/>
            <person name="Yoshinaga Y."/>
            <person name="Zwiers L.-H."/>
            <person name="Turgeon B."/>
            <person name="Goodwin S."/>
            <person name="Spatafora J."/>
            <person name="Crous P."/>
            <person name="Grigoriev I."/>
        </authorList>
    </citation>
    <scope>NUCLEOTIDE SEQUENCE</scope>
    <source>
        <strain evidence="6">ATCC 36951</strain>
    </source>
</reference>
<dbReference type="Proteomes" id="UP000799537">
    <property type="component" value="Unassembled WGS sequence"/>
</dbReference>
<name>A0A6A6D6D4_ZASCE</name>
<dbReference type="Gene3D" id="3.90.1590.10">
    <property type="entry name" value="glutathione-dependent formaldehyde- activating enzyme (gfa)"/>
    <property type="match status" value="1"/>
</dbReference>
<dbReference type="GeneID" id="54556825"/>
<dbReference type="GO" id="GO:0046872">
    <property type="term" value="F:metal ion binding"/>
    <property type="evidence" value="ECO:0007669"/>
    <property type="project" value="UniProtKB-KW"/>
</dbReference>
<dbReference type="OrthoDB" id="406544at2759"/>
<dbReference type="InterPro" id="IPR006913">
    <property type="entry name" value="CENP-V/GFA"/>
</dbReference>